<dbReference type="SUPFAM" id="SSF103378">
    <property type="entry name" value="2-methylcitrate dehydratase PrpD"/>
    <property type="match status" value="1"/>
</dbReference>
<dbReference type="Pfam" id="PF03972">
    <property type="entry name" value="MmgE_PrpD_N"/>
    <property type="match status" value="1"/>
</dbReference>
<dbReference type="GO" id="GO:0016829">
    <property type="term" value="F:lyase activity"/>
    <property type="evidence" value="ECO:0007669"/>
    <property type="project" value="InterPro"/>
</dbReference>
<dbReference type="InterPro" id="IPR005656">
    <property type="entry name" value="MmgE_PrpD"/>
</dbReference>
<dbReference type="InterPro" id="IPR036148">
    <property type="entry name" value="MmgE/PrpD_sf"/>
</dbReference>
<dbReference type="InterPro" id="IPR045336">
    <property type="entry name" value="MmgE_PrpD_N"/>
</dbReference>
<dbReference type="InterPro" id="IPR045337">
    <property type="entry name" value="MmgE_PrpD_C"/>
</dbReference>
<gene>
    <name evidence="4" type="ORF">FHW37_101575</name>
</gene>
<dbReference type="AlphaFoldDB" id="A0A561R822"/>
<name>A0A561R822_9HYPH</name>
<evidence type="ECO:0000313" key="4">
    <source>
        <dbReference type="EMBL" id="TWF58771.1"/>
    </source>
</evidence>
<protein>
    <submittedName>
        <fullName evidence="4">2-methylcitrate dehydratase PrpD</fullName>
    </submittedName>
</protein>
<feature type="domain" description="MmgE/PrpD C-terminal" evidence="3">
    <location>
        <begin position="257"/>
        <end position="420"/>
    </location>
</feature>
<dbReference type="Pfam" id="PF19305">
    <property type="entry name" value="MmgE_PrpD_C"/>
    <property type="match status" value="1"/>
</dbReference>
<accession>A0A561R822</accession>
<evidence type="ECO:0000259" key="2">
    <source>
        <dbReference type="Pfam" id="PF03972"/>
    </source>
</evidence>
<dbReference type="OrthoDB" id="5415580at2"/>
<dbReference type="PANTHER" id="PTHR16943">
    <property type="entry name" value="2-METHYLCITRATE DEHYDRATASE-RELATED"/>
    <property type="match status" value="1"/>
</dbReference>
<dbReference type="EMBL" id="VIWP01000001">
    <property type="protein sequence ID" value="TWF58771.1"/>
    <property type="molecule type" value="Genomic_DNA"/>
</dbReference>
<dbReference type="InterPro" id="IPR042183">
    <property type="entry name" value="MmgE/PrpD_sf_1"/>
</dbReference>
<dbReference type="Gene3D" id="1.10.4100.10">
    <property type="entry name" value="2-methylcitrate dehydratase PrpD"/>
    <property type="match status" value="1"/>
</dbReference>
<dbReference type="RefSeq" id="WP_145632190.1">
    <property type="nucleotide sequence ID" value="NZ_VIWP01000001.1"/>
</dbReference>
<feature type="domain" description="MmgE/PrpD N-terminal" evidence="2">
    <location>
        <begin position="3"/>
        <end position="232"/>
    </location>
</feature>
<dbReference type="Gene3D" id="3.30.1330.120">
    <property type="entry name" value="2-methylcitrate dehydratase PrpD"/>
    <property type="match status" value="1"/>
</dbReference>
<dbReference type="Proteomes" id="UP000320653">
    <property type="component" value="Unassembled WGS sequence"/>
</dbReference>
<evidence type="ECO:0000256" key="1">
    <source>
        <dbReference type="ARBA" id="ARBA00006174"/>
    </source>
</evidence>
<dbReference type="PANTHER" id="PTHR16943:SF8">
    <property type="entry name" value="2-METHYLCITRATE DEHYDRATASE"/>
    <property type="match status" value="1"/>
</dbReference>
<comment type="caution">
    <text evidence="4">The sequence shown here is derived from an EMBL/GenBank/DDBJ whole genome shotgun (WGS) entry which is preliminary data.</text>
</comment>
<comment type="similarity">
    <text evidence="1">Belongs to the PrpD family.</text>
</comment>
<keyword evidence="5" id="KW-1185">Reference proteome</keyword>
<reference evidence="4 5" key="1">
    <citation type="submission" date="2019-06" db="EMBL/GenBank/DDBJ databases">
        <title>Sorghum-associated microbial communities from plants grown in Nebraska, USA.</title>
        <authorList>
            <person name="Schachtman D."/>
        </authorList>
    </citation>
    <scope>NUCLEOTIDE SEQUENCE [LARGE SCALE GENOMIC DNA]</scope>
    <source>
        <strain evidence="4 5">1225</strain>
    </source>
</reference>
<evidence type="ECO:0000313" key="5">
    <source>
        <dbReference type="Proteomes" id="UP000320653"/>
    </source>
</evidence>
<proteinExistence type="inferred from homology"/>
<organism evidence="4 5">
    <name type="scientific">Neorhizobium alkalisoli</name>
    <dbReference type="NCBI Taxonomy" id="528178"/>
    <lineage>
        <taxon>Bacteria</taxon>
        <taxon>Pseudomonadati</taxon>
        <taxon>Pseudomonadota</taxon>
        <taxon>Alphaproteobacteria</taxon>
        <taxon>Hyphomicrobiales</taxon>
        <taxon>Rhizobiaceae</taxon>
        <taxon>Rhizobium/Agrobacterium group</taxon>
        <taxon>Neorhizobium</taxon>
    </lineage>
</organism>
<sequence length="438" mass="46864">MSLIDFTHKLTFETLPEDVIRQARRCLIDLVGVAASGLRTQMSGIVMNHVARHFCAPANEGARMMFDGRRVSAVGAAYAGATMIDSFDAHDGHVLTKGHAGVAILPALLAYWDAENLKLDIEEVLTCIVLGYEIATRAGIALHASACDYHTSGAWNALACAALGARLLKLSPAQTREAIGIAEYHGPRSQMMRCIEWPTMVKDGSAWGALSGVSAAYLAMDGFTGAPAITAEGPELAEIWADLGTRWYILEQYFKPYPVCRWAQPAIRATRLLMDENGLSGDDVVDVEVKTFAQAVALHSAAPATTEEAQYSLPFPLAAMIRKGKIGADEITGPGLSDPAVLELSRRIRLVADPAICARFPAERFAIVSLTTRDGSTFTSGMTEAHGGPANPLSDAEIDTKFDELAGMLRASRRHSVRQAIHDVSTGSSGLADLILTA</sequence>
<evidence type="ECO:0000259" key="3">
    <source>
        <dbReference type="Pfam" id="PF19305"/>
    </source>
</evidence>
<dbReference type="InterPro" id="IPR042188">
    <property type="entry name" value="MmgE/PrpD_sf_2"/>
</dbReference>